<dbReference type="SUPFAM" id="SSF53474">
    <property type="entry name" value="alpha/beta-Hydrolases"/>
    <property type="match status" value="1"/>
</dbReference>
<dbReference type="PANTHER" id="PTHR33840">
    <property type="match status" value="1"/>
</dbReference>
<dbReference type="GO" id="GO:0004197">
    <property type="term" value="F:cysteine-type endopeptidase activity"/>
    <property type="evidence" value="ECO:0007669"/>
    <property type="project" value="InterPro"/>
</dbReference>
<evidence type="ECO:0000313" key="5">
    <source>
        <dbReference type="Proteomes" id="UP000283269"/>
    </source>
</evidence>
<dbReference type="Proteomes" id="UP000283269">
    <property type="component" value="Unassembled WGS sequence"/>
</dbReference>
<dbReference type="PANTHER" id="PTHR33840:SF1">
    <property type="entry name" value="TLE1 PHOSPHOLIPASE DOMAIN-CONTAINING PROTEIN"/>
    <property type="match status" value="1"/>
</dbReference>
<protein>
    <submittedName>
        <fullName evidence="4">Uncharacterized protein</fullName>
    </submittedName>
</protein>
<organism evidence="4 5">
    <name type="scientific">Psilocybe cyanescens</name>
    <dbReference type="NCBI Taxonomy" id="93625"/>
    <lineage>
        <taxon>Eukaryota</taxon>
        <taxon>Fungi</taxon>
        <taxon>Dikarya</taxon>
        <taxon>Basidiomycota</taxon>
        <taxon>Agaricomycotina</taxon>
        <taxon>Agaricomycetes</taxon>
        <taxon>Agaricomycetidae</taxon>
        <taxon>Agaricales</taxon>
        <taxon>Agaricineae</taxon>
        <taxon>Strophariaceae</taxon>
        <taxon>Psilocybe</taxon>
    </lineage>
</organism>
<dbReference type="InterPro" id="IPR018712">
    <property type="entry name" value="Tle1-like_cat"/>
</dbReference>
<feature type="domain" description="T6SS Phospholipase effector Tle1-like catalytic" evidence="3">
    <location>
        <begin position="58"/>
        <end position="333"/>
    </location>
</feature>
<feature type="region of interest" description="Disordered" evidence="1">
    <location>
        <begin position="1"/>
        <end position="34"/>
    </location>
</feature>
<dbReference type="AlphaFoldDB" id="A0A409X2J0"/>
<dbReference type="GO" id="GO:0006508">
    <property type="term" value="P:proteolysis"/>
    <property type="evidence" value="ECO:0007669"/>
    <property type="project" value="InterPro"/>
</dbReference>
<gene>
    <name evidence="4" type="ORF">CVT25_004474</name>
</gene>
<dbReference type="OrthoDB" id="538223at2759"/>
<dbReference type="Pfam" id="PF09994">
    <property type="entry name" value="T6SS_Tle1-like_cat"/>
    <property type="match status" value="1"/>
</dbReference>
<dbReference type="STRING" id="93625.A0A409X2J0"/>
<dbReference type="EMBL" id="NHYD01002781">
    <property type="protein sequence ID" value="PPQ84961.1"/>
    <property type="molecule type" value="Genomic_DNA"/>
</dbReference>
<keyword evidence="5" id="KW-1185">Reference proteome</keyword>
<evidence type="ECO:0000259" key="2">
    <source>
        <dbReference type="Pfam" id="PF00656"/>
    </source>
</evidence>
<feature type="compositionally biased region" description="Basic and acidic residues" evidence="1">
    <location>
        <begin position="23"/>
        <end position="34"/>
    </location>
</feature>
<evidence type="ECO:0000259" key="3">
    <source>
        <dbReference type="Pfam" id="PF09994"/>
    </source>
</evidence>
<dbReference type="InterPro" id="IPR011600">
    <property type="entry name" value="Pept_C14_caspase"/>
</dbReference>
<feature type="domain" description="Peptidase C14 caspase" evidence="2">
    <location>
        <begin position="572"/>
        <end position="752"/>
    </location>
</feature>
<dbReference type="InterPro" id="IPR029058">
    <property type="entry name" value="AB_hydrolase_fold"/>
</dbReference>
<evidence type="ECO:0000256" key="1">
    <source>
        <dbReference type="SAM" id="MobiDB-lite"/>
    </source>
</evidence>
<accession>A0A409X2J0</accession>
<dbReference type="Pfam" id="PF00656">
    <property type="entry name" value="Peptidase_C14"/>
    <property type="match status" value="1"/>
</dbReference>
<reference evidence="4 5" key="1">
    <citation type="journal article" date="2018" name="Evol. Lett.">
        <title>Horizontal gene cluster transfer increased hallucinogenic mushroom diversity.</title>
        <authorList>
            <person name="Reynolds H.T."/>
            <person name="Vijayakumar V."/>
            <person name="Gluck-Thaler E."/>
            <person name="Korotkin H.B."/>
            <person name="Matheny P.B."/>
            <person name="Slot J.C."/>
        </authorList>
    </citation>
    <scope>NUCLEOTIDE SEQUENCE [LARGE SCALE GENOMIC DNA]</scope>
    <source>
        <strain evidence="4 5">2631</strain>
    </source>
</reference>
<sequence length="1117" mass="124321">MSDIYTTLAEEMDTSSDQPTSSHLEDVSTDRAEAQRVTARTAERLLSCQCYMPSPNGRNLVICIDGTANQFGTNNTNVVELYSRLVKSDEQLTYYNSGIGTYVKDSESWYSYEAWKQSIRHGIDQAFATNFKAKVLSAYEWLSENYRPGDRIFLFGFSRGAYQVRVIAGMIEKSIQVGLLHKGNKEQIAFAYDLYIQTIGTKHGKKDSEDLCTHFKDTLSRRNVRVHFVGAWDTVSAIGVVRGPNLPVTTTGMKHVCIFRHALALDELRVKFLPEYANGGEGPSYVEAGSEETTPLFGDVKEVWFAGSHSDIGGGNVANLKADQFGPSLRWMSYEAIKQGLKMEPHRTPWKPLIPKSSMNWFYSLIEYLPISRLSYNGPDDSIRWPPNRHSPRLILPGQLIHDSVFAEELKRTGYEPAALFRYKGHGWDEEALKKNKIVEDDPYSHAGKTLQSIKESNDNKMPVSNEDYDALTALSSTAIGQRSITEFPGSSTILATALEAEFNKSVAAGDKSFVIDLEYALNSFSTIPRQVYNSTVWSVLDKLYVNEPPKWHKFHDCFGPIREVLLNPVSAICIGIDTYHAKDMPSLRGPVADALSVSAFLTDSLGSPKNRIAILLNKMATRAAIIQRIWSLASNEQIKFNDPIVISFSGNCFMNSKTACILPYDYPDAELITADVINDLLAYVASVKGNNITLILDCCYAGSFGRDSYANANFSSHVLLAACGKSEMARERDGHGLFTSNLIRVLREVEPADGGYTCTYRNIIQRLPPLGPQTPSCEGKHDDRIVFSTKKPTGDPALDDITLAKQNTVLTDIRACRDQGNKLNISIARDDSPLSCDVVRQLVEQDSDTLRFVGRDNPHQVLVLVRNGNTVFEISDRDELTRLLMVATSDVSVIGRILEHASHFLWHLWRSPTLESIKNKAHVVRDITLEAWRLSSIDGRYTSASSPVGDNLNQDGVIKISVADAEEPSLKLGFRLTNRSRYNLFIRAFTFHTVDLSIDTVYKPAFVNGDQASGDACLPAGGHLKFSNVSTGEQLTILPPGIERIDLSFIEQVSPLHVDGLRHDYLKFPSDSSDIHDGFTTTSGTLRLRGGAQQQISSPSRIWNTIVVPIVKRREE</sequence>
<proteinExistence type="predicted"/>
<dbReference type="InParanoid" id="A0A409X2J0"/>
<dbReference type="Gene3D" id="3.40.50.1460">
    <property type="match status" value="1"/>
</dbReference>
<name>A0A409X2J0_PSICY</name>
<comment type="caution">
    <text evidence="4">The sequence shown here is derived from an EMBL/GenBank/DDBJ whole genome shotgun (WGS) entry which is preliminary data.</text>
</comment>
<evidence type="ECO:0000313" key="4">
    <source>
        <dbReference type="EMBL" id="PPQ84961.1"/>
    </source>
</evidence>